<dbReference type="EMBL" id="CAUYUJ010009591">
    <property type="protein sequence ID" value="CAK0827196.1"/>
    <property type="molecule type" value="Genomic_DNA"/>
</dbReference>
<name>A0ABN9S5U1_9DINO</name>
<evidence type="ECO:0000256" key="1">
    <source>
        <dbReference type="SAM" id="MobiDB-lite"/>
    </source>
</evidence>
<feature type="region of interest" description="Disordered" evidence="1">
    <location>
        <begin position="44"/>
        <end position="65"/>
    </location>
</feature>
<comment type="caution">
    <text evidence="2">The sequence shown here is derived from an EMBL/GenBank/DDBJ whole genome shotgun (WGS) entry which is preliminary data.</text>
</comment>
<gene>
    <name evidence="2" type="ORF">PCOR1329_LOCUS26794</name>
</gene>
<evidence type="ECO:0000313" key="2">
    <source>
        <dbReference type="EMBL" id="CAK0827196.1"/>
    </source>
</evidence>
<feature type="region of interest" description="Disordered" evidence="1">
    <location>
        <begin position="1"/>
        <end position="31"/>
    </location>
</feature>
<dbReference type="Proteomes" id="UP001189429">
    <property type="component" value="Unassembled WGS sequence"/>
</dbReference>
<organism evidence="2 3">
    <name type="scientific">Prorocentrum cordatum</name>
    <dbReference type="NCBI Taxonomy" id="2364126"/>
    <lineage>
        <taxon>Eukaryota</taxon>
        <taxon>Sar</taxon>
        <taxon>Alveolata</taxon>
        <taxon>Dinophyceae</taxon>
        <taxon>Prorocentrales</taxon>
        <taxon>Prorocentraceae</taxon>
        <taxon>Prorocentrum</taxon>
    </lineage>
</organism>
<keyword evidence="3" id="KW-1185">Reference proteome</keyword>
<sequence length="122" mass="13834">MPSATARKLTSSSLASQASRVGACQRSRSPTSSALRWRTCSLPPLLKRNPPRGHRRLQLRHHHRSVQRRDRLRTVPLVWKLQDRRDALLLASSAVYLRLDYDFQRLGVSFCGVAFLVVGGVF</sequence>
<accession>A0ABN9S5U1</accession>
<feature type="compositionally biased region" description="Polar residues" evidence="1">
    <location>
        <begin position="8"/>
        <end position="19"/>
    </location>
</feature>
<proteinExistence type="predicted"/>
<protein>
    <submittedName>
        <fullName evidence="2">Uncharacterized protein</fullName>
    </submittedName>
</protein>
<reference evidence="2" key="1">
    <citation type="submission" date="2023-10" db="EMBL/GenBank/DDBJ databases">
        <authorList>
            <person name="Chen Y."/>
            <person name="Shah S."/>
            <person name="Dougan E. K."/>
            <person name="Thang M."/>
            <person name="Chan C."/>
        </authorList>
    </citation>
    <scope>NUCLEOTIDE SEQUENCE [LARGE SCALE GENOMIC DNA]</scope>
</reference>
<feature type="compositionally biased region" description="Basic residues" evidence="1">
    <location>
        <begin position="49"/>
        <end position="65"/>
    </location>
</feature>
<evidence type="ECO:0000313" key="3">
    <source>
        <dbReference type="Proteomes" id="UP001189429"/>
    </source>
</evidence>